<name>A0AA44WF36_VERDA</name>
<evidence type="ECO:0000313" key="1">
    <source>
        <dbReference type="EMBL" id="PNH28362.1"/>
    </source>
</evidence>
<proteinExistence type="predicted"/>
<gene>
    <name evidence="1" type="ORF">BJF96_g8335</name>
</gene>
<sequence length="37" mass="4237">MNLPLTPPLEPPSFPPEHHYHHPYPYLASPPEVFVTS</sequence>
<accession>A0AA44WF36</accession>
<reference evidence="1 2" key="1">
    <citation type="submission" date="2017-12" db="EMBL/GenBank/DDBJ databases">
        <title>Comparative genomics yields insights into virulence evolution of Verticillium dahliae.</title>
        <authorList>
            <person name="Fan R."/>
            <person name="Armitage A.D."/>
            <person name="Cascant-Lopez E."/>
            <person name="Sobczyk M."/>
            <person name="Cockerton H.M."/>
            <person name="Harrison R.J."/>
        </authorList>
    </citation>
    <scope>NUCLEOTIDE SEQUENCE [LARGE SCALE GENOMIC DNA]</scope>
    <source>
        <strain evidence="1 2">12008</strain>
    </source>
</reference>
<dbReference type="EMBL" id="MPSH01000034">
    <property type="protein sequence ID" value="PNH28362.1"/>
    <property type="molecule type" value="Genomic_DNA"/>
</dbReference>
<dbReference type="Proteomes" id="UP000236305">
    <property type="component" value="Unassembled WGS sequence"/>
</dbReference>
<organism evidence="1 2">
    <name type="scientific">Verticillium dahliae</name>
    <name type="common">Verticillium wilt</name>
    <dbReference type="NCBI Taxonomy" id="27337"/>
    <lineage>
        <taxon>Eukaryota</taxon>
        <taxon>Fungi</taxon>
        <taxon>Dikarya</taxon>
        <taxon>Ascomycota</taxon>
        <taxon>Pezizomycotina</taxon>
        <taxon>Sordariomycetes</taxon>
        <taxon>Hypocreomycetidae</taxon>
        <taxon>Glomerellales</taxon>
        <taxon>Plectosphaerellaceae</taxon>
        <taxon>Verticillium</taxon>
    </lineage>
</organism>
<evidence type="ECO:0000313" key="2">
    <source>
        <dbReference type="Proteomes" id="UP000236305"/>
    </source>
</evidence>
<comment type="caution">
    <text evidence="1">The sequence shown here is derived from an EMBL/GenBank/DDBJ whole genome shotgun (WGS) entry which is preliminary data.</text>
</comment>
<protein>
    <submittedName>
        <fullName evidence="1">Uncharacterized protein</fullName>
    </submittedName>
</protein>
<dbReference type="AlphaFoldDB" id="A0AA44WF36"/>